<dbReference type="Proteomes" id="UP001177670">
    <property type="component" value="Unassembled WGS sequence"/>
</dbReference>
<reference evidence="2" key="1">
    <citation type="submission" date="2021-10" db="EMBL/GenBank/DDBJ databases">
        <title>Melipona bicolor Genome sequencing and assembly.</title>
        <authorList>
            <person name="Araujo N.S."/>
            <person name="Arias M.C."/>
        </authorList>
    </citation>
    <scope>NUCLEOTIDE SEQUENCE</scope>
    <source>
        <strain evidence="2">USP_2M_L1-L4_2017</strain>
        <tissue evidence="2">Whole body</tissue>
    </source>
</reference>
<accession>A0AA40KX11</accession>
<keyword evidence="3" id="KW-1185">Reference proteome</keyword>
<organism evidence="2 3">
    <name type="scientific">Melipona bicolor</name>
    <dbReference type="NCBI Taxonomy" id="60889"/>
    <lineage>
        <taxon>Eukaryota</taxon>
        <taxon>Metazoa</taxon>
        <taxon>Ecdysozoa</taxon>
        <taxon>Arthropoda</taxon>
        <taxon>Hexapoda</taxon>
        <taxon>Insecta</taxon>
        <taxon>Pterygota</taxon>
        <taxon>Neoptera</taxon>
        <taxon>Endopterygota</taxon>
        <taxon>Hymenoptera</taxon>
        <taxon>Apocrita</taxon>
        <taxon>Aculeata</taxon>
        <taxon>Apoidea</taxon>
        <taxon>Anthophila</taxon>
        <taxon>Apidae</taxon>
        <taxon>Melipona</taxon>
    </lineage>
</organism>
<evidence type="ECO:0000313" key="3">
    <source>
        <dbReference type="Proteomes" id="UP001177670"/>
    </source>
</evidence>
<dbReference type="AlphaFoldDB" id="A0AA40KX11"/>
<evidence type="ECO:0000256" key="1">
    <source>
        <dbReference type="SAM" id="MobiDB-lite"/>
    </source>
</evidence>
<comment type="caution">
    <text evidence="2">The sequence shown here is derived from an EMBL/GenBank/DDBJ whole genome shotgun (WGS) entry which is preliminary data.</text>
</comment>
<name>A0AA40KX11_9HYME</name>
<gene>
    <name evidence="2" type="ORF">K0M31_000784</name>
</gene>
<sequence>MCGFACSQDRWKSGGDGPDAHLQEDQKTEGQDGGHLSQGTVAVEGDREGGPGRNQRVSVPVS</sequence>
<feature type="compositionally biased region" description="Basic and acidic residues" evidence="1">
    <location>
        <begin position="9"/>
        <end position="32"/>
    </location>
</feature>
<proteinExistence type="predicted"/>
<feature type="region of interest" description="Disordered" evidence="1">
    <location>
        <begin position="1"/>
        <end position="62"/>
    </location>
</feature>
<evidence type="ECO:0000313" key="2">
    <source>
        <dbReference type="EMBL" id="KAK1136219.1"/>
    </source>
</evidence>
<protein>
    <submittedName>
        <fullName evidence="2">Uncharacterized protein</fullName>
    </submittedName>
</protein>
<dbReference type="EMBL" id="JAHYIQ010000001">
    <property type="protein sequence ID" value="KAK1136219.1"/>
    <property type="molecule type" value="Genomic_DNA"/>
</dbReference>